<proteinExistence type="predicted"/>
<dbReference type="PANTHER" id="PTHR43861:SF1">
    <property type="entry name" value="TRANS-ACONITATE 2-METHYLTRANSFERASE"/>
    <property type="match status" value="1"/>
</dbReference>
<dbReference type="EMBL" id="CP159534">
    <property type="protein sequence ID" value="XCJ74341.1"/>
    <property type="molecule type" value="Genomic_DNA"/>
</dbReference>
<name>A0AAU8J1J3_9ACTN</name>
<accession>A0AAU8J1J3</accession>
<keyword evidence="3" id="KW-0808">Transferase</keyword>
<evidence type="ECO:0000259" key="2">
    <source>
        <dbReference type="Pfam" id="PF08242"/>
    </source>
</evidence>
<feature type="domain" description="Methyltransferase type 12" evidence="2">
    <location>
        <begin position="66"/>
        <end position="164"/>
    </location>
</feature>
<dbReference type="Gene3D" id="3.40.50.150">
    <property type="entry name" value="Vaccinia Virus protein VP39"/>
    <property type="match status" value="1"/>
</dbReference>
<reference evidence="3" key="1">
    <citation type="submission" date="2024-06" db="EMBL/GenBank/DDBJ databases">
        <title>Streptomyces sp. strain HUAS MG91 genome sequences.</title>
        <authorList>
            <person name="Mo P."/>
        </authorList>
    </citation>
    <scope>NUCLEOTIDE SEQUENCE</scope>
    <source>
        <strain evidence="3">HUAS MG91</strain>
    </source>
</reference>
<evidence type="ECO:0000313" key="3">
    <source>
        <dbReference type="EMBL" id="XCJ74341.1"/>
    </source>
</evidence>
<gene>
    <name evidence="3" type="ORF">ABII15_32145</name>
</gene>
<dbReference type="RefSeq" id="WP_353945785.1">
    <property type="nucleotide sequence ID" value="NZ_CP159534.1"/>
</dbReference>
<feature type="region of interest" description="Disordered" evidence="1">
    <location>
        <begin position="1"/>
        <end position="27"/>
    </location>
</feature>
<dbReference type="SUPFAM" id="SSF53335">
    <property type="entry name" value="S-adenosyl-L-methionine-dependent methyltransferases"/>
    <property type="match status" value="1"/>
</dbReference>
<dbReference type="GO" id="GO:0017000">
    <property type="term" value="P:antibiotic biosynthetic process"/>
    <property type="evidence" value="ECO:0007669"/>
    <property type="project" value="UniProtKB-ARBA"/>
</dbReference>
<organism evidence="3">
    <name type="scientific">Streptomyces tabacisoli</name>
    <dbReference type="NCBI Taxonomy" id="3156398"/>
    <lineage>
        <taxon>Bacteria</taxon>
        <taxon>Bacillati</taxon>
        <taxon>Actinomycetota</taxon>
        <taxon>Actinomycetes</taxon>
        <taxon>Kitasatosporales</taxon>
        <taxon>Streptomycetaceae</taxon>
        <taxon>Streptomyces</taxon>
    </lineage>
</organism>
<dbReference type="EC" id="2.1.-.-" evidence="3"/>
<dbReference type="InterPro" id="IPR013217">
    <property type="entry name" value="Methyltransf_12"/>
</dbReference>
<dbReference type="GO" id="GO:0032259">
    <property type="term" value="P:methylation"/>
    <property type="evidence" value="ECO:0007669"/>
    <property type="project" value="UniProtKB-KW"/>
</dbReference>
<dbReference type="InterPro" id="IPR029063">
    <property type="entry name" value="SAM-dependent_MTases_sf"/>
</dbReference>
<dbReference type="KEGG" id="stac:ABII15_32145"/>
<dbReference type="AlphaFoldDB" id="A0AAU8J1J3"/>
<dbReference type="CDD" id="cd02440">
    <property type="entry name" value="AdoMet_MTases"/>
    <property type="match status" value="1"/>
</dbReference>
<dbReference type="PANTHER" id="PTHR43861">
    <property type="entry name" value="TRANS-ACONITATE 2-METHYLTRANSFERASE-RELATED"/>
    <property type="match status" value="1"/>
</dbReference>
<sequence>MAHGHDHGHEQGHGHGHGHAHDHGKDMDWSQMIPHLERGAEVYAPLYTEALSWLRASRPGGTGLIVDAGAGPGAISLQLAQAFPDARIIAADPEEALLARATERFAAAGLADRTGTLRVELPDAVDELPDDADLIWAARSLHHVGDQRAAIAALAGRLAPGGTLALVEGGLPLRSLPRDFGIGRPGLETRADAIEDEWFDEMRRSLPGAEQHVEDWPALLTAAGLEGAQSRTFLLDLPAPLSAAGREMLVDMWQRRRGVFEEALAADDIAALDRLLDPEDELGLYRREDVFLLVAHTVHTAVKG</sequence>
<evidence type="ECO:0000256" key="1">
    <source>
        <dbReference type="SAM" id="MobiDB-lite"/>
    </source>
</evidence>
<dbReference type="GO" id="GO:0008168">
    <property type="term" value="F:methyltransferase activity"/>
    <property type="evidence" value="ECO:0007669"/>
    <property type="project" value="UniProtKB-KW"/>
</dbReference>
<protein>
    <submittedName>
        <fullName evidence="3">Class I SAM-dependent methyltransferase</fullName>
        <ecNumber evidence="3">2.1.-.-</ecNumber>
    </submittedName>
</protein>
<keyword evidence="3" id="KW-0489">Methyltransferase</keyword>
<dbReference type="Pfam" id="PF08242">
    <property type="entry name" value="Methyltransf_12"/>
    <property type="match status" value="1"/>
</dbReference>